<name>A0A2Z4Y0N1_9GAMM</name>
<dbReference type="AlphaFoldDB" id="A0A2Z4Y0N1"/>
<reference evidence="2 4" key="1">
    <citation type="submission" date="2017-06" db="EMBL/GenBank/DDBJ databases">
        <title>Complete genome of Francisella adeliensis.</title>
        <authorList>
            <person name="Vallesi A."/>
            <person name="Sjodin A."/>
        </authorList>
    </citation>
    <scope>NUCLEOTIDE SEQUENCE [LARGE SCALE GENOMIC DNA]</scope>
    <source>
        <strain evidence="2 4">FDC440</strain>
    </source>
</reference>
<evidence type="ECO:0000313" key="2">
    <source>
        <dbReference type="EMBL" id="AXA34731.1"/>
    </source>
</evidence>
<organism evidence="2 4">
    <name type="scientific">Francisella adeliensis</name>
    <dbReference type="NCBI Taxonomy" id="2007306"/>
    <lineage>
        <taxon>Bacteria</taxon>
        <taxon>Pseudomonadati</taxon>
        <taxon>Pseudomonadota</taxon>
        <taxon>Gammaproteobacteria</taxon>
        <taxon>Thiotrichales</taxon>
        <taxon>Francisellaceae</taxon>
        <taxon>Francisella</taxon>
    </lineage>
</organism>
<dbReference type="RefSeq" id="WP_112870904.1">
    <property type="nucleotide sequence ID" value="NZ_CP043424.1"/>
</dbReference>
<dbReference type="KEGG" id="fad:CDH04_05515"/>
<dbReference type="InterPro" id="IPR041359">
    <property type="entry name" value="MetOD1"/>
</dbReference>
<dbReference type="Proteomes" id="UP000251120">
    <property type="component" value="Chromosome"/>
</dbReference>
<proteinExistence type="predicted"/>
<evidence type="ECO:0000313" key="3">
    <source>
        <dbReference type="EMBL" id="QIW12145.1"/>
    </source>
</evidence>
<dbReference type="EMBL" id="CP043424">
    <property type="protein sequence ID" value="QIW12145.1"/>
    <property type="molecule type" value="Genomic_DNA"/>
</dbReference>
<protein>
    <submittedName>
        <fullName evidence="2">Transcriptional regulator</fullName>
    </submittedName>
</protein>
<dbReference type="OrthoDB" id="260231at2"/>
<evidence type="ECO:0000313" key="4">
    <source>
        <dbReference type="Proteomes" id="UP000251120"/>
    </source>
</evidence>
<keyword evidence="5" id="KW-1185">Reference proteome</keyword>
<dbReference type="EMBL" id="CP021781">
    <property type="protein sequence ID" value="AXA34731.1"/>
    <property type="molecule type" value="Genomic_DNA"/>
</dbReference>
<evidence type="ECO:0000259" key="1">
    <source>
        <dbReference type="Pfam" id="PF18546"/>
    </source>
</evidence>
<dbReference type="Pfam" id="PF18546">
    <property type="entry name" value="MetOD1"/>
    <property type="match status" value="1"/>
</dbReference>
<accession>A0A2Z4Y0N1</accession>
<sequence length="175" mass="19270">MSDIKKVADLDIEIERDGFLRSLINHLTGVLQDTVGLEDSKGFISVVGQVMGEEMNAEYKEALSLEKLPKNVLAQVLVDLKKRIKGEFYIIEETQDKIVLGNKKCPFAEKVIGRPSLCMMTTNVFGTIAADSIGYAKVSIDEAIANGDKECRVTVWLNSQSKEANAAKGREFIGD</sequence>
<evidence type="ECO:0000313" key="5">
    <source>
        <dbReference type="Proteomes" id="UP000681131"/>
    </source>
</evidence>
<feature type="domain" description="Metanogen output" evidence="1">
    <location>
        <begin position="26"/>
        <end position="155"/>
    </location>
</feature>
<dbReference type="Proteomes" id="UP000681131">
    <property type="component" value="Chromosome"/>
</dbReference>
<gene>
    <name evidence="2" type="ORF">CDH04_05515</name>
    <name evidence="3" type="ORF">FZC43_05520</name>
</gene>
<reference evidence="3 5" key="2">
    <citation type="submission" date="2019-08" db="EMBL/GenBank/DDBJ databases">
        <title>Complete genome sequences of Francisella adeliensis (FSC1325 and FSC1326).</title>
        <authorList>
            <person name="Ohrman C."/>
            <person name="Uneklint I."/>
            <person name="Vallesi A."/>
            <person name="Karlsson L."/>
            <person name="Sjodin A."/>
        </authorList>
    </citation>
    <scope>NUCLEOTIDE SEQUENCE [LARGE SCALE GENOMIC DNA]</scope>
    <source>
        <strain evidence="3 5">FSC1325</strain>
    </source>
</reference>